<organism evidence="2 3">
    <name type="scientific">Trichoglossum hirsutum</name>
    <dbReference type="NCBI Taxonomy" id="265104"/>
    <lineage>
        <taxon>Eukaryota</taxon>
        <taxon>Fungi</taxon>
        <taxon>Dikarya</taxon>
        <taxon>Ascomycota</taxon>
        <taxon>Pezizomycotina</taxon>
        <taxon>Geoglossomycetes</taxon>
        <taxon>Geoglossales</taxon>
        <taxon>Geoglossaceae</taxon>
        <taxon>Trichoglossum</taxon>
    </lineage>
</organism>
<evidence type="ECO:0000313" key="3">
    <source>
        <dbReference type="Proteomes" id="UP000750711"/>
    </source>
</evidence>
<accession>A0A9P8RPM4</accession>
<comment type="caution">
    <text evidence="2">The sequence shown here is derived from an EMBL/GenBank/DDBJ whole genome shotgun (WGS) entry which is preliminary data.</text>
</comment>
<reference evidence="2" key="1">
    <citation type="submission" date="2021-03" db="EMBL/GenBank/DDBJ databases">
        <title>Comparative genomics and phylogenomic investigation of the class Geoglossomycetes provide insights into ecological specialization and systematics.</title>
        <authorList>
            <person name="Melie T."/>
            <person name="Pirro S."/>
            <person name="Miller A.N."/>
            <person name="Quandt A."/>
        </authorList>
    </citation>
    <scope>NUCLEOTIDE SEQUENCE</scope>
    <source>
        <strain evidence="2">CAQ_001_2017</strain>
    </source>
</reference>
<dbReference type="EMBL" id="JAGHQM010000620">
    <property type="protein sequence ID" value="KAH0559348.1"/>
    <property type="molecule type" value="Genomic_DNA"/>
</dbReference>
<dbReference type="Gene3D" id="1.10.510.10">
    <property type="entry name" value="Transferase(Phosphotransferase) domain 1"/>
    <property type="match status" value="1"/>
</dbReference>
<dbReference type="InterPro" id="IPR000719">
    <property type="entry name" value="Prot_kinase_dom"/>
</dbReference>
<dbReference type="InterPro" id="IPR011009">
    <property type="entry name" value="Kinase-like_dom_sf"/>
</dbReference>
<dbReference type="PROSITE" id="PS50011">
    <property type="entry name" value="PROTEIN_KINASE_DOM"/>
    <property type="match status" value="1"/>
</dbReference>
<dbReference type="PANTHER" id="PTHR37542">
    <property type="entry name" value="HELO DOMAIN-CONTAINING PROTEIN-RELATED"/>
    <property type="match status" value="1"/>
</dbReference>
<evidence type="ECO:0000259" key="1">
    <source>
        <dbReference type="PROSITE" id="PS50011"/>
    </source>
</evidence>
<dbReference type="AlphaFoldDB" id="A0A9P8RPM4"/>
<name>A0A9P8RPM4_9PEZI</name>
<dbReference type="PANTHER" id="PTHR37542:SF1">
    <property type="entry name" value="PRION-INHIBITION AND PROPAGATION HELO DOMAIN-CONTAINING PROTEIN"/>
    <property type="match status" value="1"/>
</dbReference>
<feature type="domain" description="Protein kinase" evidence="1">
    <location>
        <begin position="149"/>
        <end position="512"/>
    </location>
</feature>
<sequence>MPGGLSVISAVDLAISLIPKRYGKCLIDTCSAFKNADNEISERILRIESCWKRTSLQLDFLGRVWEDLDVDHQDIQNEILTVLHSKLAAAGSKINSFLKERSATWNTDSEITPPKVVIKRFKYASLKEYLDKTIADMESWQKQFDPSWFLIMRIAGQHVDKELDCTSQESRTITTASSIRDLLKENPQQAISVFLPEDGLKSAKTVEIPFTSAKILQRAGSNKWLILDSVSCDFLPDLHQRRKAVRDLARKLTRTDPSTFSLLNCAGVVTEKTSNEFKLVFKTPDNMSDPQTLRASLMSRDINHSLSNRFRLARQLARAVCSLHTFGLVHKSIRPENIILFRDQESKLGSAFLLGLEKVRPEEGRTRLTGDADWEKNLYRHPQRQGLKLQDPYVMQHDIYSLGVCLLEIGLWDSFVQYTDLTSDPVPHQGYQFSTKVPDRSGFSEFVKGQLLASARDPLPRQMGSKYAEIVETCLTCLDEGNEHFGNESDFQDEDGVLVAVRYIEKLSNISV</sequence>
<proteinExistence type="predicted"/>
<keyword evidence="3" id="KW-1185">Reference proteome</keyword>
<gene>
    <name evidence="2" type="ORF">GP486_004136</name>
</gene>
<evidence type="ECO:0000313" key="2">
    <source>
        <dbReference type="EMBL" id="KAH0559348.1"/>
    </source>
</evidence>
<protein>
    <recommendedName>
        <fullName evidence="1">Protein kinase domain-containing protein</fullName>
    </recommendedName>
</protein>
<dbReference type="GO" id="GO:0005524">
    <property type="term" value="F:ATP binding"/>
    <property type="evidence" value="ECO:0007669"/>
    <property type="project" value="InterPro"/>
</dbReference>
<dbReference type="GO" id="GO:0004672">
    <property type="term" value="F:protein kinase activity"/>
    <property type="evidence" value="ECO:0007669"/>
    <property type="project" value="InterPro"/>
</dbReference>
<dbReference type="SUPFAM" id="SSF56112">
    <property type="entry name" value="Protein kinase-like (PK-like)"/>
    <property type="match status" value="1"/>
</dbReference>
<dbReference type="Proteomes" id="UP000750711">
    <property type="component" value="Unassembled WGS sequence"/>
</dbReference>